<feature type="transmembrane region" description="Helical" evidence="1">
    <location>
        <begin position="50"/>
        <end position="74"/>
    </location>
</feature>
<keyword evidence="3" id="KW-1185">Reference proteome</keyword>
<feature type="transmembrane region" description="Helical" evidence="1">
    <location>
        <begin position="94"/>
        <end position="114"/>
    </location>
</feature>
<name>A0A919XXG1_9BACL</name>
<dbReference type="RefSeq" id="WP_212942721.1">
    <property type="nucleotide sequence ID" value="NZ_BORR01000022.1"/>
</dbReference>
<protein>
    <submittedName>
        <fullName evidence="2">Uncharacterized protein</fullName>
    </submittedName>
</protein>
<dbReference type="EMBL" id="BORR01000022">
    <property type="protein sequence ID" value="GIO39443.1"/>
    <property type="molecule type" value="Genomic_DNA"/>
</dbReference>
<evidence type="ECO:0000256" key="1">
    <source>
        <dbReference type="SAM" id="Phobius"/>
    </source>
</evidence>
<keyword evidence="1" id="KW-1133">Transmembrane helix</keyword>
<evidence type="ECO:0000313" key="2">
    <source>
        <dbReference type="EMBL" id="GIO39443.1"/>
    </source>
</evidence>
<dbReference type="Proteomes" id="UP000681162">
    <property type="component" value="Unassembled WGS sequence"/>
</dbReference>
<feature type="transmembrane region" description="Helical" evidence="1">
    <location>
        <begin position="355"/>
        <end position="375"/>
    </location>
</feature>
<comment type="caution">
    <text evidence="2">The sequence shown here is derived from an EMBL/GenBank/DDBJ whole genome shotgun (WGS) entry which is preliminary data.</text>
</comment>
<keyword evidence="1" id="KW-0472">Membrane</keyword>
<feature type="transmembrane region" description="Helical" evidence="1">
    <location>
        <begin position="166"/>
        <end position="183"/>
    </location>
</feature>
<sequence>MQRTVNQVFGVRISSAVNRLIYYIRRLPLAGRLVPESLYGKVSAKRALSVVAWILMILWGLLSKLLYLGLIVYYPAVSVKPDSFADYSNPQLSLFSHIFLIISFITAGVSNCTILEPKREKFIAVKLMRIQPDIYMKATLGYKYLTSFIYYIPALLLFVLLLDGTVMQALSLAVTVTLSRVIWEYIHLKLFEANGMVLVKQNLIVWLTIGVTYALAYAPLLFPKVPLLGGILLSWIAPVILIPLGVFALLRLAKYDDYRAVTDAATKRDDPLLDMGRLIREAELKSVQTKGGETDLTVRQDGQGGNKQGYAFLNTLFFARHRSLILDPVRKRLALIAGLGAAVCAVFALNADAIGLVITSPGFFVPYLAFTLYLLSVGERACRAFFYNCDLSMMRYSFYRAAAPEHFRIRLLSLAGHNLLIASTFAAMLTLLAGIAAPWSTPDTLMLWVSSLCLSLFFTVHHLALYYLFQPYSTELNVKNPFYHVLNMGVSMVCGASLFFSIPLASFTIIIAGLTLVYLVCAWILVSRFGHRTFRVK</sequence>
<feature type="transmembrane region" description="Helical" evidence="1">
    <location>
        <begin position="445"/>
        <end position="469"/>
    </location>
</feature>
<feature type="transmembrane region" description="Helical" evidence="1">
    <location>
        <begin position="481"/>
        <end position="500"/>
    </location>
</feature>
<dbReference type="AlphaFoldDB" id="A0A919XXG1"/>
<evidence type="ECO:0000313" key="3">
    <source>
        <dbReference type="Proteomes" id="UP000681162"/>
    </source>
</evidence>
<feature type="transmembrane region" description="Helical" evidence="1">
    <location>
        <begin position="332"/>
        <end position="349"/>
    </location>
</feature>
<feature type="transmembrane region" description="Helical" evidence="1">
    <location>
        <begin position="506"/>
        <end position="526"/>
    </location>
</feature>
<gene>
    <name evidence="2" type="ORF">J41TS12_43040</name>
</gene>
<keyword evidence="1" id="KW-0812">Transmembrane</keyword>
<organism evidence="2 3">
    <name type="scientific">Paenibacillus antibioticophila</name>
    <dbReference type="NCBI Taxonomy" id="1274374"/>
    <lineage>
        <taxon>Bacteria</taxon>
        <taxon>Bacillati</taxon>
        <taxon>Bacillota</taxon>
        <taxon>Bacilli</taxon>
        <taxon>Bacillales</taxon>
        <taxon>Paenibacillaceae</taxon>
        <taxon>Paenibacillus</taxon>
    </lineage>
</organism>
<feature type="transmembrane region" description="Helical" evidence="1">
    <location>
        <begin position="134"/>
        <end position="160"/>
    </location>
</feature>
<feature type="transmembrane region" description="Helical" evidence="1">
    <location>
        <begin position="203"/>
        <end position="222"/>
    </location>
</feature>
<reference evidence="2 3" key="1">
    <citation type="submission" date="2021-03" db="EMBL/GenBank/DDBJ databases">
        <title>Antimicrobial resistance genes in bacteria isolated from Japanese honey, and their potential for conferring macrolide and lincosamide resistance in the American foulbrood pathogen Paenibacillus larvae.</title>
        <authorList>
            <person name="Okamoto M."/>
            <person name="Kumagai M."/>
            <person name="Kanamori H."/>
            <person name="Takamatsu D."/>
        </authorList>
    </citation>
    <scope>NUCLEOTIDE SEQUENCE [LARGE SCALE GENOMIC DNA]</scope>
    <source>
        <strain evidence="2 3">J41TS12</strain>
    </source>
</reference>
<proteinExistence type="predicted"/>
<feature type="transmembrane region" description="Helical" evidence="1">
    <location>
        <begin position="228"/>
        <end position="250"/>
    </location>
</feature>
<accession>A0A919XXG1</accession>
<feature type="transmembrane region" description="Helical" evidence="1">
    <location>
        <begin position="418"/>
        <end position="439"/>
    </location>
</feature>